<evidence type="ECO:0000256" key="1">
    <source>
        <dbReference type="ARBA" id="ARBA00008668"/>
    </source>
</evidence>
<dbReference type="PANTHER" id="PTHR46020">
    <property type="entry name" value="OSJNBB0059K02.9 PROTEIN"/>
    <property type="match status" value="1"/>
</dbReference>
<keyword evidence="4" id="KW-0443">Lipid metabolism</keyword>
<keyword evidence="3" id="KW-0442">Lipid degradation</keyword>
<dbReference type="PhylomeDB" id="A0A022R636"/>
<dbReference type="KEGG" id="egt:105960072"/>
<keyword evidence="2" id="KW-0378">Hydrolase</keyword>
<reference evidence="6 7" key="1">
    <citation type="journal article" date="2013" name="Proc. Natl. Acad. Sci. U.S.A.">
        <title>Fine-scale variation in meiotic recombination in Mimulus inferred from population shotgun sequencing.</title>
        <authorList>
            <person name="Hellsten U."/>
            <person name="Wright K.M."/>
            <person name="Jenkins J."/>
            <person name="Shu S."/>
            <person name="Yuan Y."/>
            <person name="Wessler S.R."/>
            <person name="Schmutz J."/>
            <person name="Willis J.H."/>
            <person name="Rokhsar D.S."/>
        </authorList>
    </citation>
    <scope>NUCLEOTIDE SEQUENCE [LARGE SCALE GENOMIC DNA]</scope>
    <source>
        <strain evidence="7">cv. DUN x IM62</strain>
    </source>
</reference>
<evidence type="ECO:0000256" key="5">
    <source>
        <dbReference type="SAM" id="SignalP"/>
    </source>
</evidence>
<proteinExistence type="inferred from homology"/>
<comment type="similarity">
    <text evidence="1">Belongs to the 'GDSL' lipolytic enzyme family.</text>
</comment>
<dbReference type="InterPro" id="IPR036514">
    <property type="entry name" value="SGNH_hydro_sf"/>
</dbReference>
<keyword evidence="7" id="KW-1185">Reference proteome</keyword>
<dbReference type="GO" id="GO:0016788">
    <property type="term" value="F:hydrolase activity, acting on ester bonds"/>
    <property type="evidence" value="ECO:0007669"/>
    <property type="project" value="InterPro"/>
</dbReference>
<evidence type="ECO:0000256" key="2">
    <source>
        <dbReference type="ARBA" id="ARBA00022801"/>
    </source>
</evidence>
<dbReference type="EMBL" id="KI630617">
    <property type="protein sequence ID" value="EYU35459.1"/>
    <property type="molecule type" value="Genomic_DNA"/>
</dbReference>
<dbReference type="eggNOG" id="ENOG502QU3Y">
    <property type="taxonomic scope" value="Eukaryota"/>
</dbReference>
<dbReference type="Gene3D" id="3.40.50.1110">
    <property type="entry name" value="SGNH hydrolase"/>
    <property type="match status" value="1"/>
</dbReference>
<evidence type="ECO:0008006" key="8">
    <source>
        <dbReference type="Google" id="ProtNLM"/>
    </source>
</evidence>
<evidence type="ECO:0000313" key="6">
    <source>
        <dbReference type="EMBL" id="EYU35459.1"/>
    </source>
</evidence>
<evidence type="ECO:0000313" key="7">
    <source>
        <dbReference type="Proteomes" id="UP000030748"/>
    </source>
</evidence>
<dbReference type="OrthoDB" id="1600564at2759"/>
<accession>A0A022R636</accession>
<organism evidence="6 7">
    <name type="scientific">Erythranthe guttata</name>
    <name type="common">Yellow monkey flower</name>
    <name type="synonym">Mimulus guttatus</name>
    <dbReference type="NCBI Taxonomy" id="4155"/>
    <lineage>
        <taxon>Eukaryota</taxon>
        <taxon>Viridiplantae</taxon>
        <taxon>Streptophyta</taxon>
        <taxon>Embryophyta</taxon>
        <taxon>Tracheophyta</taxon>
        <taxon>Spermatophyta</taxon>
        <taxon>Magnoliopsida</taxon>
        <taxon>eudicotyledons</taxon>
        <taxon>Gunneridae</taxon>
        <taxon>Pentapetalae</taxon>
        <taxon>asterids</taxon>
        <taxon>lamiids</taxon>
        <taxon>Lamiales</taxon>
        <taxon>Phrymaceae</taxon>
        <taxon>Erythranthe</taxon>
    </lineage>
</organism>
<dbReference type="AlphaFoldDB" id="A0A022R636"/>
<keyword evidence="5" id="KW-0732">Signal</keyword>
<dbReference type="GO" id="GO:0016042">
    <property type="term" value="P:lipid catabolic process"/>
    <property type="evidence" value="ECO:0007669"/>
    <property type="project" value="UniProtKB-KW"/>
</dbReference>
<feature type="chain" id="PRO_5001504494" description="SGNH hydrolase-type esterase domain-containing protein" evidence="5">
    <location>
        <begin position="26"/>
        <end position="365"/>
    </location>
</feature>
<dbReference type="OMA" id="PCCETFT"/>
<protein>
    <recommendedName>
        <fullName evidence="8">SGNH hydrolase-type esterase domain-containing protein</fullName>
    </recommendedName>
</protein>
<dbReference type="PANTHER" id="PTHR46020:SF32">
    <property type="entry name" value="GDSL ESTERASE_LIPASE"/>
    <property type="match status" value="1"/>
</dbReference>
<dbReference type="Proteomes" id="UP000030748">
    <property type="component" value="Unassembled WGS sequence"/>
</dbReference>
<evidence type="ECO:0000256" key="3">
    <source>
        <dbReference type="ARBA" id="ARBA00022963"/>
    </source>
</evidence>
<dbReference type="Pfam" id="PF00657">
    <property type="entry name" value="Lipase_GDSL"/>
    <property type="match status" value="1"/>
</dbReference>
<evidence type="ECO:0000256" key="4">
    <source>
        <dbReference type="ARBA" id="ARBA00023098"/>
    </source>
</evidence>
<dbReference type="SUPFAM" id="SSF52266">
    <property type="entry name" value="SGNH hydrolase"/>
    <property type="match status" value="1"/>
</dbReference>
<feature type="signal peptide" evidence="5">
    <location>
        <begin position="1"/>
        <end position="25"/>
    </location>
</feature>
<dbReference type="STRING" id="4155.A0A022R636"/>
<sequence>MESSNLSIFFFCCIFLISSGLIVEAQDSPHHHHRREKEETDDNGFRPAKLFVFGDSYADTGNVRKSLANSWKEPYGTTFPGKPAGRFSDGRVLTDYIAKFLGLKSPVAYRWMKLFGGKKLRNGVNFAYGGSGVFDTLANVLPNMTTQIDFLEKLINESVYTTLDLHSSVVLLSLAGNDYGAYLATGGTIQGLPSFIPLVINQLSINLKRLQKMGATKVIVTALEPLGCLPRFTGLSSYQQCNATRNLATNFHNLLLQQTVAKLNNDTNSSTFFILDLYNSFNTVLEQKGNPQGDLKFETPLKPCCMGISSEYFCGSVDEKGVKMYTVCSDPKSAFFWDSSHPTEAGWHAVYTTLKSSLGQLFQFS</sequence>
<name>A0A022R636_ERYGU</name>
<gene>
    <name evidence="6" type="ORF">MIMGU_mgv1a008682mg</name>
</gene>
<dbReference type="InterPro" id="IPR001087">
    <property type="entry name" value="GDSL"/>
</dbReference>